<keyword evidence="4" id="KW-1185">Reference proteome</keyword>
<protein>
    <submittedName>
        <fullName evidence="3">Uncharacterized protein</fullName>
    </submittedName>
</protein>
<reference evidence="3 4" key="1">
    <citation type="journal article" date="2022" name="bioRxiv">
        <title>Genomics of Preaxostyla Flagellates Illuminates Evolutionary Transitions and the Path Towards Mitochondrial Loss.</title>
        <authorList>
            <person name="Novak L.V.F."/>
            <person name="Treitli S.C."/>
            <person name="Pyrih J."/>
            <person name="Halakuc P."/>
            <person name="Pipaliya S.V."/>
            <person name="Vacek V."/>
            <person name="Brzon O."/>
            <person name="Soukal P."/>
            <person name="Eme L."/>
            <person name="Dacks J.B."/>
            <person name="Karnkowska A."/>
            <person name="Elias M."/>
            <person name="Hampl V."/>
        </authorList>
    </citation>
    <scope>NUCLEOTIDE SEQUENCE [LARGE SCALE GENOMIC DNA]</scope>
    <source>
        <strain evidence="3">NAU3</strain>
        <tissue evidence="3">Gut</tissue>
    </source>
</reference>
<proteinExistence type="predicted"/>
<evidence type="ECO:0000256" key="1">
    <source>
        <dbReference type="SAM" id="MobiDB-lite"/>
    </source>
</evidence>
<evidence type="ECO:0000313" key="2">
    <source>
        <dbReference type="EMBL" id="KAK2942204.1"/>
    </source>
</evidence>
<dbReference type="EMBL" id="JARBJD010000425">
    <property type="protein sequence ID" value="KAK2942204.1"/>
    <property type="molecule type" value="Genomic_DNA"/>
</dbReference>
<evidence type="ECO:0000313" key="3">
    <source>
        <dbReference type="EMBL" id="KAK2960524.1"/>
    </source>
</evidence>
<feature type="compositionally biased region" description="Polar residues" evidence="1">
    <location>
        <begin position="124"/>
        <end position="137"/>
    </location>
</feature>
<dbReference type="Proteomes" id="UP001281761">
    <property type="component" value="Unassembled WGS sequence"/>
</dbReference>
<gene>
    <name evidence="2" type="ORF">BLNAU_22887</name>
    <name evidence="3" type="ORF">BLNAU_4422</name>
</gene>
<comment type="caution">
    <text evidence="3">The sequence shown here is derived from an EMBL/GenBank/DDBJ whole genome shotgun (WGS) entry which is preliminary data.</text>
</comment>
<name>A0ABQ9YA02_9EUKA</name>
<sequence>MTKTDRDSFQCRSLPSGVSGHCVEPAGLCASACAALPNLDWFEEAVPDLTVYVVHQFGVAAPLSGRHERIAAFITLPFSPPPNHLHMHSTNTRSAHSTCSTIRSDAQTTSLESLSLVGTHPDDSQTGPGSVRQHTTASVLRRVHSVLAGASGEREEIEGGVGGDTECERNRTQTTGGAYWLSHQRLSSKPGFIHDGEHTPYSLLPETPLSPTSIHSEVNELIASEEDGKNTGKEQGVAEDATRIDRIEASTAHLEEEITSPHSPHPDLYVSLRCQVRVLARLGKMPDSSQHSLIQKQ</sequence>
<feature type="region of interest" description="Disordered" evidence="1">
    <location>
        <begin position="147"/>
        <end position="170"/>
    </location>
</feature>
<dbReference type="EMBL" id="JARBJD010000022">
    <property type="protein sequence ID" value="KAK2960524.1"/>
    <property type="molecule type" value="Genomic_DNA"/>
</dbReference>
<accession>A0ABQ9YA02</accession>
<feature type="region of interest" description="Disordered" evidence="1">
    <location>
        <begin position="118"/>
        <end position="137"/>
    </location>
</feature>
<organism evidence="3 4">
    <name type="scientific">Blattamonas nauphoetae</name>
    <dbReference type="NCBI Taxonomy" id="2049346"/>
    <lineage>
        <taxon>Eukaryota</taxon>
        <taxon>Metamonada</taxon>
        <taxon>Preaxostyla</taxon>
        <taxon>Oxymonadida</taxon>
        <taxon>Blattamonas</taxon>
    </lineage>
</organism>
<evidence type="ECO:0000313" key="4">
    <source>
        <dbReference type="Proteomes" id="UP001281761"/>
    </source>
</evidence>